<proteinExistence type="evidence at transcript level"/>
<evidence type="ECO:0000256" key="2">
    <source>
        <dbReference type="ARBA" id="ARBA00023306"/>
    </source>
</evidence>
<dbReference type="Pfam" id="PF11357">
    <property type="entry name" value="Spy1"/>
    <property type="match status" value="1"/>
</dbReference>
<organism evidence="3">
    <name type="scientific">Schmidtea mediterranea</name>
    <name type="common">Freshwater planarian flatworm</name>
    <dbReference type="NCBI Taxonomy" id="79327"/>
    <lineage>
        <taxon>Eukaryota</taxon>
        <taxon>Metazoa</taxon>
        <taxon>Spiralia</taxon>
        <taxon>Lophotrochozoa</taxon>
        <taxon>Platyhelminthes</taxon>
        <taxon>Rhabditophora</taxon>
        <taxon>Seriata</taxon>
        <taxon>Tricladida</taxon>
        <taxon>Continenticola</taxon>
        <taxon>Geoplanoidea</taxon>
        <taxon>Dugesiidae</taxon>
        <taxon>Schmidtea</taxon>
    </lineage>
</organism>
<protein>
    <submittedName>
        <fullName evidence="3">RINGO-SPY protein</fullName>
    </submittedName>
</protein>
<dbReference type="GO" id="GO:0019901">
    <property type="term" value="F:protein kinase binding"/>
    <property type="evidence" value="ECO:0007669"/>
    <property type="project" value="InterPro"/>
</dbReference>
<sequence length="176" mass="20859">MEYNRTNFFICLYLAHDVEEDNEDLKYEIFPWVLGPYWRNNISVFLQKKDDIWARMNYRAIVSKKCCEELMSIYPNHSIWQRERPYHHGGAIRNYKKDIKLSVPRGPNLSPKTCFKCHPELSTSLHDSAFSSLWECESFNDSDESDDILLLPKQSIKLYDDFDSKGNLNTFEKSED</sequence>
<dbReference type="PANTHER" id="PTHR31545">
    <property type="entry name" value="SEEDY PROTEIN A/C FAMILY MEMBER"/>
    <property type="match status" value="1"/>
</dbReference>
<feature type="non-terminal residue" evidence="3">
    <location>
        <position position="176"/>
    </location>
</feature>
<evidence type="ECO:0000313" key="3">
    <source>
        <dbReference type="EMBL" id="ANE21811.1"/>
    </source>
</evidence>
<dbReference type="PANTHER" id="PTHR31545:SF5">
    <property type="entry name" value="SPEEDY PROTEIN A"/>
    <property type="match status" value="1"/>
</dbReference>
<accession>A0A172RVQ4</accession>
<keyword evidence="2" id="KW-0131">Cell cycle</keyword>
<dbReference type="InterPro" id="IPR052316">
    <property type="entry name" value="Speedy-Ringo_regulator"/>
</dbReference>
<dbReference type="InterPro" id="IPR020984">
    <property type="entry name" value="Speedy"/>
</dbReference>
<dbReference type="AlphaFoldDB" id="A0A172RVQ4"/>
<comment type="similarity">
    <text evidence="1">Belongs to the Speedy/Ringo family.</text>
</comment>
<evidence type="ECO:0000256" key="1">
    <source>
        <dbReference type="ARBA" id="ARBA00010932"/>
    </source>
</evidence>
<dbReference type="EMBL" id="KU852682">
    <property type="protein sequence ID" value="ANE21811.1"/>
    <property type="molecule type" value="mRNA"/>
</dbReference>
<reference evidence="3" key="1">
    <citation type="submission" date="2016-03" db="EMBL/GenBank/DDBJ databases">
        <title>A novel pre-meiotic function for boule in the planarian Schmidtea mediterranea.</title>
        <authorList>
            <person name="Iyer H."/>
            <person name="Issigonis M."/>
            <person name="Sharma P.P."/>
            <person name="Extavour C.G."/>
            <person name="Newmark P.A."/>
        </authorList>
    </citation>
    <scope>NUCLEOTIDE SEQUENCE</scope>
</reference>
<name>A0A172RVQ4_SCHMD</name>